<dbReference type="EMBL" id="CAMXCT010001669">
    <property type="protein sequence ID" value="CAI3992104.1"/>
    <property type="molecule type" value="Genomic_DNA"/>
</dbReference>
<proteinExistence type="predicted"/>
<name>A0A9P1FWE2_9DINO</name>
<organism evidence="1">
    <name type="scientific">Cladocopium goreaui</name>
    <dbReference type="NCBI Taxonomy" id="2562237"/>
    <lineage>
        <taxon>Eukaryota</taxon>
        <taxon>Sar</taxon>
        <taxon>Alveolata</taxon>
        <taxon>Dinophyceae</taxon>
        <taxon>Suessiales</taxon>
        <taxon>Symbiodiniaceae</taxon>
        <taxon>Cladocopium</taxon>
    </lineage>
</organism>
<keyword evidence="3" id="KW-1185">Reference proteome</keyword>
<evidence type="ECO:0000313" key="3">
    <source>
        <dbReference type="Proteomes" id="UP001152797"/>
    </source>
</evidence>
<reference evidence="2 3" key="2">
    <citation type="submission" date="2024-05" db="EMBL/GenBank/DDBJ databases">
        <authorList>
            <person name="Chen Y."/>
            <person name="Shah S."/>
            <person name="Dougan E. K."/>
            <person name="Thang M."/>
            <person name="Chan C."/>
        </authorList>
    </citation>
    <scope>NUCLEOTIDE SEQUENCE [LARGE SCALE GENOMIC DNA]</scope>
</reference>
<protein>
    <submittedName>
        <fullName evidence="1">Uncharacterized protein</fullName>
    </submittedName>
</protein>
<dbReference type="EMBL" id="CAMXCT020001669">
    <property type="protein sequence ID" value="CAL1145479.1"/>
    <property type="molecule type" value="Genomic_DNA"/>
</dbReference>
<sequence>MRSFKLNRVTLRRRVGQRLRRKLGRILMQEEFEQALAIYKRYEDELLNETEAQSEASVLSVLPEGSNSPHSVTSSAHSAATTPAVCVAVQVPVIAVPVLVPVIASAPAHHVVDPTPVPTESVERAFGVEPVEPVSPVTEVSIPPIQPYLDVQKDSSYFARMCTESTSCAGSTVMDDEDFLDQHIDWVRAVSDAAPVERTFIQFNTNLKVNRRSRSR</sequence>
<accession>A0A9P1FWE2</accession>
<dbReference type="OrthoDB" id="10438645at2759"/>
<evidence type="ECO:0000313" key="2">
    <source>
        <dbReference type="EMBL" id="CAL4779416.1"/>
    </source>
</evidence>
<dbReference type="AlphaFoldDB" id="A0A9P1FWE2"/>
<comment type="caution">
    <text evidence="1">The sequence shown here is derived from an EMBL/GenBank/DDBJ whole genome shotgun (WGS) entry which is preliminary data.</text>
</comment>
<evidence type="ECO:0000313" key="1">
    <source>
        <dbReference type="EMBL" id="CAI3992104.1"/>
    </source>
</evidence>
<reference evidence="1" key="1">
    <citation type="submission" date="2022-10" db="EMBL/GenBank/DDBJ databases">
        <authorList>
            <person name="Chen Y."/>
            <person name="Dougan E. K."/>
            <person name="Chan C."/>
            <person name="Rhodes N."/>
            <person name="Thang M."/>
        </authorList>
    </citation>
    <scope>NUCLEOTIDE SEQUENCE</scope>
</reference>
<gene>
    <name evidence="1" type="ORF">C1SCF055_LOCUS18958</name>
</gene>
<dbReference type="Proteomes" id="UP001152797">
    <property type="component" value="Unassembled WGS sequence"/>
</dbReference>
<dbReference type="EMBL" id="CAMXCT030001669">
    <property type="protein sequence ID" value="CAL4779416.1"/>
    <property type="molecule type" value="Genomic_DNA"/>
</dbReference>